<feature type="signal peptide" evidence="10">
    <location>
        <begin position="1"/>
        <end position="19"/>
    </location>
</feature>
<dbReference type="PANTHER" id="PTHR11802">
    <property type="entry name" value="SERINE PROTEASE FAMILY S10 SERINE CARBOXYPEPTIDASE"/>
    <property type="match status" value="1"/>
</dbReference>
<keyword evidence="4 10" id="KW-0121">Carboxypeptidase</keyword>
<evidence type="ECO:0000256" key="4">
    <source>
        <dbReference type="ARBA" id="ARBA00022645"/>
    </source>
</evidence>
<name>A0A5N6PNR1_9ASTR</name>
<dbReference type="Gene3D" id="6.10.250.940">
    <property type="match status" value="2"/>
</dbReference>
<evidence type="ECO:0000256" key="7">
    <source>
        <dbReference type="ARBA" id="ARBA00022801"/>
    </source>
</evidence>
<dbReference type="PANTHER" id="PTHR11802:SF322">
    <property type="entry name" value="CARBOXYPEPTIDASE"/>
    <property type="match status" value="1"/>
</dbReference>
<reference evidence="11 12" key="1">
    <citation type="submission" date="2019-05" db="EMBL/GenBank/DDBJ databases">
        <title>Mikania micrantha, genome provides insights into the molecular mechanism of rapid growth.</title>
        <authorList>
            <person name="Liu B."/>
        </authorList>
    </citation>
    <scope>NUCLEOTIDE SEQUENCE [LARGE SCALE GENOMIC DNA]</scope>
    <source>
        <strain evidence="11">NLD-2019</strain>
        <tissue evidence="11">Leaf</tissue>
    </source>
</reference>
<evidence type="ECO:0000256" key="2">
    <source>
        <dbReference type="ARBA" id="ARBA00009431"/>
    </source>
</evidence>
<evidence type="ECO:0000313" key="12">
    <source>
        <dbReference type="Proteomes" id="UP000326396"/>
    </source>
</evidence>
<dbReference type="SUPFAM" id="SSF53474">
    <property type="entry name" value="alpha/beta-Hydrolases"/>
    <property type="match status" value="2"/>
</dbReference>
<proteinExistence type="inferred from homology"/>
<evidence type="ECO:0000256" key="5">
    <source>
        <dbReference type="ARBA" id="ARBA00022670"/>
    </source>
</evidence>
<keyword evidence="8" id="KW-1015">Disulfide bond</keyword>
<gene>
    <name evidence="11" type="ORF">E3N88_06177</name>
</gene>
<comment type="subcellular location">
    <subcellularLocation>
        <location evidence="1">Secreted</location>
    </subcellularLocation>
</comment>
<evidence type="ECO:0000313" key="11">
    <source>
        <dbReference type="EMBL" id="KAD6795281.1"/>
    </source>
</evidence>
<dbReference type="InterPro" id="IPR001563">
    <property type="entry name" value="Peptidase_S10"/>
</dbReference>
<organism evidence="11 12">
    <name type="scientific">Mikania micrantha</name>
    <name type="common">bitter vine</name>
    <dbReference type="NCBI Taxonomy" id="192012"/>
    <lineage>
        <taxon>Eukaryota</taxon>
        <taxon>Viridiplantae</taxon>
        <taxon>Streptophyta</taxon>
        <taxon>Embryophyta</taxon>
        <taxon>Tracheophyta</taxon>
        <taxon>Spermatophyta</taxon>
        <taxon>Magnoliopsida</taxon>
        <taxon>eudicotyledons</taxon>
        <taxon>Gunneridae</taxon>
        <taxon>Pentapetalae</taxon>
        <taxon>asterids</taxon>
        <taxon>campanulids</taxon>
        <taxon>Asterales</taxon>
        <taxon>Asteraceae</taxon>
        <taxon>Asteroideae</taxon>
        <taxon>Heliantheae alliance</taxon>
        <taxon>Eupatorieae</taxon>
        <taxon>Mikania</taxon>
    </lineage>
</organism>
<dbReference type="PRINTS" id="PR00724">
    <property type="entry name" value="CRBOXYPTASEC"/>
</dbReference>
<dbReference type="Gene3D" id="3.40.50.1820">
    <property type="entry name" value="alpha/beta hydrolase"/>
    <property type="match status" value="2"/>
</dbReference>
<evidence type="ECO:0000256" key="9">
    <source>
        <dbReference type="ARBA" id="ARBA00023180"/>
    </source>
</evidence>
<dbReference type="FunFam" id="3.40.50.11320:FF:000002">
    <property type="entry name" value="Carboxypeptidase"/>
    <property type="match status" value="1"/>
</dbReference>
<dbReference type="Proteomes" id="UP000326396">
    <property type="component" value="Linkage Group LG11"/>
</dbReference>
<keyword evidence="7 10" id="KW-0378">Hydrolase</keyword>
<dbReference type="InterPro" id="IPR033124">
    <property type="entry name" value="Ser_caboxypep_his_AS"/>
</dbReference>
<comment type="similarity">
    <text evidence="2 10">Belongs to the peptidase S10 family.</text>
</comment>
<dbReference type="GO" id="GO:0005773">
    <property type="term" value="C:vacuole"/>
    <property type="evidence" value="ECO:0007669"/>
    <property type="project" value="TreeGrafter"/>
</dbReference>
<sequence length="914" mass="103630">MKFGLIISIQFVLLILVQCVKNQFHPFSKFRDLQHLKQTYEDSLTTENFVVHIGSHKGLKAADKISRLLGQPSGYEFNQYSGYITVDPDHGRVLFYYFVESRNNSDTKPLVLWLNGGPGCSSIGGGAMMELGPFRVNKDGKTLSINKYSWVEVANILFLESPAGVGFSYSNTSTDYKTTGDTQTALDSYTFLINWLKRFPEYETRDFYITGESYAGHYIPQLALLILRSNNHTPINLKGIAIGNAYVDEETQNKGTHDFWWYRSMVSDEIHDGIVKNCNFSWKSVLSEDCKAFINEENKLTGNIFSYDIYGPLCINGTSAKQTTGFDPCTQDYIQSYLNIPQVQISLHANLTGLPGPWQDCNDDIFNNWTDQPFTMLPTIQRLLGSGIRFWIYSGDVDSNVAVTTTKYAINKLNTTIKTPWYPCFKQPNINMKATLVFSIILALLAFVQCVRKQFDPFSKFIELQNLKKTYDSPELTTEDFVVHVASHHGMKEADKITRLPGQPKCSKFNQYSGYVTVDPHHGRALFYYFAEATHKSSEKPLVLWLNGGPGCSSIGGGTMMELGPFRVNKDGKTLSLNKYSWNKVGNMLFLESPAGVGFSYSNRSSDYESTGDSQTAKDSYTFLINWLERFPEYKTRDFYITGESYAGHYIPQLAQLILRSNHRRNDDDNSTFINLKGIAIGNAYIDDETQGKGRHDFLWSRSMVSDEIHDGIVKNCDYSWNSVLSDICKAYINQENYIVGNVFAYEIYAPLCFNGTSAKTTGFDPCTQDYIESYMNNPQVQKSLHANLTNLPGHWQDCNEDIFNNWSDQPFTMLPTIQRLMESGIRFWIYSGDIDSIVPVTTTQYAIKKLNSSIKTPWYPWYLNGEVGGYVVEYENLTFLTVRGAGHFVPSYQPDRALALFSSFLDGKPPVSL</sequence>
<keyword evidence="12" id="KW-1185">Reference proteome</keyword>
<feature type="chain" id="PRO_5024510917" description="Carboxypeptidase" evidence="10">
    <location>
        <begin position="20"/>
        <end position="914"/>
    </location>
</feature>
<keyword evidence="6 10" id="KW-0732">Signal</keyword>
<dbReference type="FunFam" id="3.40.50.1820:FF:000030">
    <property type="entry name" value="Carboxypeptidase"/>
    <property type="match status" value="2"/>
</dbReference>
<dbReference type="GO" id="GO:0006508">
    <property type="term" value="P:proteolysis"/>
    <property type="evidence" value="ECO:0007669"/>
    <property type="project" value="UniProtKB-KW"/>
</dbReference>
<keyword evidence="5 10" id="KW-0645">Protease</keyword>
<dbReference type="GO" id="GO:0005576">
    <property type="term" value="C:extracellular region"/>
    <property type="evidence" value="ECO:0007669"/>
    <property type="project" value="UniProtKB-SubCell"/>
</dbReference>
<dbReference type="PROSITE" id="PS00560">
    <property type="entry name" value="CARBOXYPEPT_SER_HIS"/>
    <property type="match status" value="1"/>
</dbReference>
<dbReference type="InterPro" id="IPR029058">
    <property type="entry name" value="AB_hydrolase_fold"/>
</dbReference>
<dbReference type="GO" id="GO:0004185">
    <property type="term" value="F:serine-type carboxypeptidase activity"/>
    <property type="evidence" value="ECO:0007669"/>
    <property type="project" value="UniProtKB-UniRule"/>
</dbReference>
<dbReference type="OrthoDB" id="443318at2759"/>
<evidence type="ECO:0000256" key="6">
    <source>
        <dbReference type="ARBA" id="ARBA00022729"/>
    </source>
</evidence>
<comment type="caution">
    <text evidence="11">The sequence shown here is derived from an EMBL/GenBank/DDBJ whole genome shotgun (WGS) entry which is preliminary data.</text>
</comment>
<evidence type="ECO:0000256" key="8">
    <source>
        <dbReference type="ARBA" id="ARBA00023157"/>
    </source>
</evidence>
<evidence type="ECO:0000256" key="1">
    <source>
        <dbReference type="ARBA" id="ARBA00004613"/>
    </source>
</evidence>
<evidence type="ECO:0000256" key="10">
    <source>
        <dbReference type="RuleBase" id="RU361156"/>
    </source>
</evidence>
<dbReference type="AlphaFoldDB" id="A0A5N6PNR1"/>
<dbReference type="EC" id="3.4.16.-" evidence="10"/>
<keyword evidence="9" id="KW-0325">Glycoprotein</keyword>
<dbReference type="Gene3D" id="3.40.50.11320">
    <property type="match status" value="2"/>
</dbReference>
<dbReference type="InterPro" id="IPR018202">
    <property type="entry name" value="Ser_caboxypep_ser_AS"/>
</dbReference>
<protein>
    <recommendedName>
        <fullName evidence="10">Carboxypeptidase</fullName>
        <ecNumber evidence="10">3.4.16.-</ecNumber>
    </recommendedName>
</protein>
<dbReference type="EMBL" id="SZYD01000003">
    <property type="protein sequence ID" value="KAD6795281.1"/>
    <property type="molecule type" value="Genomic_DNA"/>
</dbReference>
<accession>A0A5N6PNR1</accession>
<dbReference type="Pfam" id="PF00450">
    <property type="entry name" value="Peptidase_S10"/>
    <property type="match status" value="2"/>
</dbReference>
<dbReference type="PROSITE" id="PS00131">
    <property type="entry name" value="CARBOXYPEPT_SER_SER"/>
    <property type="match status" value="2"/>
</dbReference>
<keyword evidence="3" id="KW-0964">Secreted</keyword>
<evidence type="ECO:0000256" key="3">
    <source>
        <dbReference type="ARBA" id="ARBA00022525"/>
    </source>
</evidence>